<evidence type="ECO:0000313" key="1">
    <source>
        <dbReference type="EMBL" id="MYD90102.1"/>
    </source>
</evidence>
<accession>A0A6B1DTT3</accession>
<sequence>MLFNAAWLLAQSTGATRDWHLDEDIAGRWPDLTPAAHLTGYVRLTRIHCGILVTGRLDTVLKLDCSRCLEPVEHPVAVELEEVFRPLKDVETGRYLHPEDYTGPEESVFDEAVLINERHELDLSEVVRQHLWIGALQYPVCTIEDPEDCEFFRESRLDLARANRDGTESEAIEPVDPRWSALLPLLNPEQNRDAD</sequence>
<comment type="caution">
    <text evidence="1">The sequence shown here is derived from an EMBL/GenBank/DDBJ whole genome shotgun (WGS) entry which is preliminary data.</text>
</comment>
<reference evidence="1" key="1">
    <citation type="submission" date="2019-09" db="EMBL/GenBank/DDBJ databases">
        <title>Characterisation of the sponge microbiome using genome-centric metagenomics.</title>
        <authorList>
            <person name="Engelberts J.P."/>
            <person name="Robbins S.J."/>
            <person name="De Goeij J.M."/>
            <person name="Aranda M."/>
            <person name="Bell S.C."/>
            <person name="Webster N.S."/>
        </authorList>
    </citation>
    <scope>NUCLEOTIDE SEQUENCE</scope>
    <source>
        <strain evidence="1">SB0662_bin_9</strain>
    </source>
</reference>
<protein>
    <submittedName>
        <fullName evidence="1">DUF177 domain-containing protein</fullName>
    </submittedName>
</protein>
<gene>
    <name evidence="1" type="ORF">F4Y08_07150</name>
</gene>
<dbReference type="Pfam" id="PF02620">
    <property type="entry name" value="YceD"/>
    <property type="match status" value="1"/>
</dbReference>
<dbReference type="AlphaFoldDB" id="A0A6B1DTT3"/>
<dbReference type="InterPro" id="IPR003772">
    <property type="entry name" value="YceD"/>
</dbReference>
<dbReference type="EMBL" id="VXPY01000049">
    <property type="protein sequence ID" value="MYD90102.1"/>
    <property type="molecule type" value="Genomic_DNA"/>
</dbReference>
<name>A0A6B1DTT3_9CHLR</name>
<organism evidence="1">
    <name type="scientific">Caldilineaceae bacterium SB0662_bin_9</name>
    <dbReference type="NCBI Taxonomy" id="2605258"/>
    <lineage>
        <taxon>Bacteria</taxon>
        <taxon>Bacillati</taxon>
        <taxon>Chloroflexota</taxon>
        <taxon>Caldilineae</taxon>
        <taxon>Caldilineales</taxon>
        <taxon>Caldilineaceae</taxon>
    </lineage>
</organism>
<proteinExistence type="predicted"/>